<reference evidence="1 2" key="1">
    <citation type="submission" date="2020-07" db="EMBL/GenBank/DDBJ databases">
        <title>Thermoactinomyces phylogeny.</title>
        <authorList>
            <person name="Dunlap C."/>
        </authorList>
    </citation>
    <scope>NUCLEOTIDE SEQUENCE [LARGE SCALE GENOMIC DNA]</scope>
    <source>
        <strain evidence="1 2">AMNI-1</strain>
    </source>
</reference>
<proteinExistence type="predicted"/>
<gene>
    <name evidence="1" type="ORF">H2C83_00360</name>
</gene>
<accession>A0A7W2APC4</accession>
<comment type="caution">
    <text evidence="1">The sequence shown here is derived from an EMBL/GenBank/DDBJ whole genome shotgun (WGS) entry which is preliminary data.</text>
</comment>
<dbReference type="EMBL" id="JACEOL010000001">
    <property type="protein sequence ID" value="MBA4600799.1"/>
    <property type="molecule type" value="Genomic_DNA"/>
</dbReference>
<organism evidence="1 2">
    <name type="scientific">Thermoactinomyces mirandus</name>
    <dbReference type="NCBI Taxonomy" id="2756294"/>
    <lineage>
        <taxon>Bacteria</taxon>
        <taxon>Bacillati</taxon>
        <taxon>Bacillota</taxon>
        <taxon>Bacilli</taxon>
        <taxon>Bacillales</taxon>
        <taxon>Thermoactinomycetaceae</taxon>
        <taxon>Thermoactinomyces</taxon>
    </lineage>
</organism>
<keyword evidence="2" id="KW-1185">Reference proteome</keyword>
<dbReference type="RefSeq" id="WP_181736638.1">
    <property type="nucleotide sequence ID" value="NZ_JACEOL010000001.1"/>
</dbReference>
<dbReference type="Proteomes" id="UP000538292">
    <property type="component" value="Unassembled WGS sequence"/>
</dbReference>
<protein>
    <submittedName>
        <fullName evidence="1">Uncharacterized protein</fullName>
    </submittedName>
</protein>
<name>A0A7W2APC4_9BACL</name>
<evidence type="ECO:0000313" key="1">
    <source>
        <dbReference type="EMBL" id="MBA4600799.1"/>
    </source>
</evidence>
<sequence length="55" mass="6309">MSSKYVIERIGEPLENKGYNVKDNEVGEVIAWFQYLSDADLFVTVLNEQEQVDQG</sequence>
<dbReference type="AlphaFoldDB" id="A0A7W2APC4"/>
<evidence type="ECO:0000313" key="2">
    <source>
        <dbReference type="Proteomes" id="UP000538292"/>
    </source>
</evidence>